<reference evidence="10" key="1">
    <citation type="submission" date="2022-02" db="EMBL/GenBank/DDBJ databases">
        <title>Paenibacillus sp. MBLB1832 Whole Genome Shotgun Sequencing.</title>
        <authorList>
            <person name="Hwang C.Y."/>
            <person name="Cho E.-S."/>
            <person name="Seo M.-J."/>
        </authorList>
    </citation>
    <scope>NUCLEOTIDE SEQUENCE</scope>
    <source>
        <strain evidence="10">MBLB1832</strain>
    </source>
</reference>
<feature type="transmembrane region" description="Helical" evidence="7">
    <location>
        <begin position="290"/>
        <end position="312"/>
    </location>
</feature>
<feature type="transmembrane region" description="Helical" evidence="7">
    <location>
        <begin position="97"/>
        <end position="122"/>
    </location>
</feature>
<dbReference type="EMBL" id="CP130319">
    <property type="protein sequence ID" value="WNR45766.1"/>
    <property type="molecule type" value="Genomic_DNA"/>
</dbReference>
<dbReference type="Gene3D" id="1.10.3720.10">
    <property type="entry name" value="MetI-like"/>
    <property type="match status" value="1"/>
</dbReference>
<feature type="transmembrane region" description="Helical" evidence="7">
    <location>
        <begin position="231"/>
        <end position="249"/>
    </location>
</feature>
<evidence type="ECO:0000256" key="5">
    <source>
        <dbReference type="ARBA" id="ARBA00022989"/>
    </source>
</evidence>
<protein>
    <submittedName>
        <fullName evidence="10">ABC transporter permease subunit</fullName>
    </submittedName>
</protein>
<keyword evidence="11" id="KW-1185">Reference proteome</keyword>
<evidence type="ECO:0000256" key="3">
    <source>
        <dbReference type="ARBA" id="ARBA00022475"/>
    </source>
</evidence>
<evidence type="ECO:0000259" key="9">
    <source>
        <dbReference type="PROSITE" id="PS50928"/>
    </source>
</evidence>
<evidence type="ECO:0000256" key="6">
    <source>
        <dbReference type="ARBA" id="ARBA00023136"/>
    </source>
</evidence>
<dbReference type="Proteomes" id="UP001304650">
    <property type="component" value="Chromosome"/>
</dbReference>
<evidence type="ECO:0000256" key="8">
    <source>
        <dbReference type="SAM" id="MobiDB-lite"/>
    </source>
</evidence>
<evidence type="ECO:0000256" key="7">
    <source>
        <dbReference type="RuleBase" id="RU363032"/>
    </source>
</evidence>
<sequence>MYAERIDVSPNRTVSTTNGRDKRQGLGSYIRKYNAFYVMLIPGLLYFFVFKYLPLIGSVIAFQDYNFMLGLEGFWKSPWVGLKHFEAIFEYPHLRNIVWNTIILSIYQIVFSFPAPIILALLLNEIRMMAAKRVLQTIVYLPHFFSWTVVFGFSFMLLSSRGLVNELIGSLGGEPIMFLQSVDHFRSIMVISGMWKEMGWSAIIYLAAIAGISPSLYEAAKMDGAGRWKQFVHITMPGLLPTVMILLLLRVGNVLEIGFEQVFVFQNPANLPVSEILDTYAYRTGIQTGLYSVTAAIGLFKSLVGMTLLLFANRISKSTTGESIY</sequence>
<dbReference type="PANTHER" id="PTHR43227">
    <property type="entry name" value="BLL4140 PROTEIN"/>
    <property type="match status" value="1"/>
</dbReference>
<evidence type="ECO:0000256" key="4">
    <source>
        <dbReference type="ARBA" id="ARBA00022692"/>
    </source>
</evidence>
<dbReference type="SUPFAM" id="SSF161098">
    <property type="entry name" value="MetI-like"/>
    <property type="match status" value="1"/>
</dbReference>
<keyword evidence="5 7" id="KW-1133">Transmembrane helix</keyword>
<dbReference type="GO" id="GO:0055085">
    <property type="term" value="P:transmembrane transport"/>
    <property type="evidence" value="ECO:0007669"/>
    <property type="project" value="InterPro"/>
</dbReference>
<dbReference type="CDD" id="cd06261">
    <property type="entry name" value="TM_PBP2"/>
    <property type="match status" value="1"/>
</dbReference>
<evidence type="ECO:0000256" key="1">
    <source>
        <dbReference type="ARBA" id="ARBA00004651"/>
    </source>
</evidence>
<keyword evidence="3" id="KW-1003">Cell membrane</keyword>
<evidence type="ECO:0000313" key="11">
    <source>
        <dbReference type="Proteomes" id="UP001304650"/>
    </source>
</evidence>
<keyword evidence="6 7" id="KW-0472">Membrane</keyword>
<accession>A0AA96LR58</accession>
<feature type="transmembrane region" description="Helical" evidence="7">
    <location>
        <begin position="36"/>
        <end position="62"/>
    </location>
</feature>
<name>A0AA96LR58_9BACL</name>
<gene>
    <name evidence="10" type="ORF">MJB10_06600</name>
</gene>
<feature type="region of interest" description="Disordered" evidence="8">
    <location>
        <begin position="1"/>
        <end position="20"/>
    </location>
</feature>
<comment type="subcellular location">
    <subcellularLocation>
        <location evidence="1 7">Cell membrane</location>
        <topology evidence="1 7">Multi-pass membrane protein</topology>
    </subcellularLocation>
</comment>
<organism evidence="10 11">
    <name type="scientific">Paenibacillus roseopurpureus</name>
    <dbReference type="NCBI Taxonomy" id="2918901"/>
    <lineage>
        <taxon>Bacteria</taxon>
        <taxon>Bacillati</taxon>
        <taxon>Bacillota</taxon>
        <taxon>Bacilli</taxon>
        <taxon>Bacillales</taxon>
        <taxon>Paenibacillaceae</taxon>
        <taxon>Paenibacillus</taxon>
    </lineage>
</organism>
<feature type="transmembrane region" description="Helical" evidence="7">
    <location>
        <begin position="198"/>
        <end position="219"/>
    </location>
</feature>
<dbReference type="Pfam" id="PF00528">
    <property type="entry name" value="BPD_transp_1"/>
    <property type="match status" value="1"/>
</dbReference>
<dbReference type="InterPro" id="IPR000515">
    <property type="entry name" value="MetI-like"/>
</dbReference>
<keyword evidence="2 7" id="KW-0813">Transport</keyword>
<dbReference type="InterPro" id="IPR035906">
    <property type="entry name" value="MetI-like_sf"/>
</dbReference>
<dbReference type="KEGG" id="proo:MJB10_06600"/>
<dbReference type="PROSITE" id="PS50928">
    <property type="entry name" value="ABC_TM1"/>
    <property type="match status" value="1"/>
</dbReference>
<dbReference type="GO" id="GO:0005886">
    <property type="term" value="C:plasma membrane"/>
    <property type="evidence" value="ECO:0007669"/>
    <property type="project" value="UniProtKB-SubCell"/>
</dbReference>
<comment type="similarity">
    <text evidence="7">Belongs to the binding-protein-dependent transport system permease family.</text>
</comment>
<proteinExistence type="inferred from homology"/>
<dbReference type="AlphaFoldDB" id="A0AA96LR58"/>
<feature type="domain" description="ABC transmembrane type-1" evidence="9">
    <location>
        <begin position="98"/>
        <end position="312"/>
    </location>
</feature>
<dbReference type="InterPro" id="IPR050809">
    <property type="entry name" value="UgpAE/MalFG_permease"/>
</dbReference>
<dbReference type="RefSeq" id="WP_314802782.1">
    <property type="nucleotide sequence ID" value="NZ_CP130319.1"/>
</dbReference>
<evidence type="ECO:0000313" key="10">
    <source>
        <dbReference type="EMBL" id="WNR45766.1"/>
    </source>
</evidence>
<keyword evidence="4 7" id="KW-0812">Transmembrane</keyword>
<evidence type="ECO:0000256" key="2">
    <source>
        <dbReference type="ARBA" id="ARBA00022448"/>
    </source>
</evidence>
<feature type="transmembrane region" description="Helical" evidence="7">
    <location>
        <begin position="134"/>
        <end position="158"/>
    </location>
</feature>
<dbReference type="PANTHER" id="PTHR43227:SF11">
    <property type="entry name" value="BLL4140 PROTEIN"/>
    <property type="match status" value="1"/>
</dbReference>